<evidence type="ECO:0000256" key="6">
    <source>
        <dbReference type="HAMAP-Rule" id="MF_01392"/>
    </source>
</evidence>
<accession>A0A1X9PUB0</accession>
<dbReference type="GO" id="GO:0017004">
    <property type="term" value="P:cytochrome complex assembly"/>
    <property type="evidence" value="ECO:0007669"/>
    <property type="project" value="UniProtKB-UniRule"/>
</dbReference>
<evidence type="ECO:0000256" key="4">
    <source>
        <dbReference type="ARBA" id="ARBA00022989"/>
    </source>
</evidence>
<dbReference type="HAMAP" id="MF_01392">
    <property type="entry name" value="CytC_Ccs1"/>
    <property type="match status" value="1"/>
</dbReference>
<evidence type="ECO:0000313" key="9">
    <source>
        <dbReference type="EMBL" id="ARO91080.1"/>
    </source>
</evidence>
<comment type="subunit">
    <text evidence="6">May interact with CcsA.</text>
</comment>
<keyword evidence="9" id="KW-0150">Chloroplast</keyword>
<geneLocation type="chloroplast" evidence="9"/>
<evidence type="ECO:0000256" key="7">
    <source>
        <dbReference type="SAM" id="Phobius"/>
    </source>
</evidence>
<evidence type="ECO:0000259" key="8">
    <source>
        <dbReference type="Pfam" id="PF05140"/>
    </source>
</evidence>
<feature type="domain" description="ResB-like" evidence="8">
    <location>
        <begin position="20"/>
        <end position="290"/>
    </location>
</feature>
<dbReference type="PANTHER" id="PTHR31566:SF0">
    <property type="entry name" value="CYTOCHROME C BIOGENESIS PROTEIN CCS1, CHLOROPLASTIC"/>
    <property type="match status" value="1"/>
</dbReference>
<dbReference type="InterPro" id="IPR023494">
    <property type="entry name" value="Cyt_c_bgen_Ccs1/CcsB/ResB"/>
</dbReference>
<dbReference type="InterPro" id="IPR007816">
    <property type="entry name" value="ResB-like_domain"/>
</dbReference>
<dbReference type="AlphaFoldDB" id="A0A1X9PUB0"/>
<keyword evidence="2 6" id="KW-0812">Transmembrane</keyword>
<protein>
    <recommendedName>
        <fullName evidence="6">Cytochrome c biogenesis protein Ccs1</fullName>
    </recommendedName>
</protein>
<gene>
    <name evidence="9" type="primary">ycf44</name>
    <name evidence="6" type="synonym">ccs1</name>
</gene>
<keyword evidence="9" id="KW-0934">Plastid</keyword>
<keyword evidence="5 6" id="KW-0472">Membrane</keyword>
<evidence type="ECO:0000256" key="2">
    <source>
        <dbReference type="ARBA" id="ARBA00022692"/>
    </source>
</evidence>
<keyword evidence="6" id="KW-0793">Thylakoid</keyword>
<keyword evidence="3 6" id="KW-0201">Cytochrome c-type biogenesis</keyword>
<feature type="transmembrane region" description="Helical" evidence="7">
    <location>
        <begin position="377"/>
        <end position="396"/>
    </location>
</feature>
<feature type="transmembrane region" description="Helical" evidence="7">
    <location>
        <begin position="79"/>
        <end position="98"/>
    </location>
</feature>
<dbReference type="EMBL" id="KY709211">
    <property type="protein sequence ID" value="ARO91080.1"/>
    <property type="molecule type" value="Genomic_DNA"/>
</dbReference>
<comment type="function">
    <text evidence="6">Required during biogenesis of c-type cytochromes (cytochrome c6 and cytochrome f) at the step of heme attachment.</text>
</comment>
<dbReference type="GO" id="GO:0009535">
    <property type="term" value="C:chloroplast thylakoid membrane"/>
    <property type="evidence" value="ECO:0007669"/>
    <property type="project" value="UniProtKB-SubCell"/>
</dbReference>
<organism evidence="9">
    <name type="scientific">Flintiella sanguinaria</name>
    <dbReference type="NCBI Taxonomy" id="101926"/>
    <lineage>
        <taxon>Eukaryota</taxon>
        <taxon>Rhodophyta</taxon>
        <taxon>Bangiophyceae</taxon>
        <taxon>Porphyridiales</taxon>
        <taxon>Porphyridiaceae</taxon>
        <taxon>Flintiella</taxon>
    </lineage>
</organism>
<evidence type="ECO:0000256" key="3">
    <source>
        <dbReference type="ARBA" id="ARBA00022748"/>
    </source>
</evidence>
<feature type="transmembrane region" description="Helical" evidence="7">
    <location>
        <begin position="21"/>
        <end position="39"/>
    </location>
</feature>
<name>A0A1X9PUB0_9RHOD</name>
<reference evidence="9" key="1">
    <citation type="submission" date="2017-03" db="EMBL/GenBank/DDBJ databases">
        <title>The new red algal subphylum Proteorhodophytina comprises the largest and most divergent plastid genomes known.</title>
        <authorList>
            <person name="Munoz-Gomez S.A."/>
            <person name="Mejia-Franco F.G."/>
            <person name="Durnin K."/>
            <person name="Morgan C."/>
            <person name="Grisdale C.J."/>
            <person name="Archibald J.M."/>
            <person name="Slamovits C.H."/>
        </authorList>
    </citation>
    <scope>NUCLEOTIDE SEQUENCE</scope>
    <source>
        <strain evidence="9">UTEX LB2060</strain>
    </source>
</reference>
<keyword evidence="4 6" id="KW-1133">Transmembrane helix</keyword>
<evidence type="ECO:0000256" key="1">
    <source>
        <dbReference type="ARBA" id="ARBA00004141"/>
    </source>
</evidence>
<evidence type="ECO:0000256" key="5">
    <source>
        <dbReference type="ARBA" id="ARBA00023136"/>
    </source>
</evidence>
<comment type="similarity">
    <text evidence="6">Belongs to the Ccs1/CcsB family.</text>
</comment>
<feature type="domain" description="ResB-like" evidence="8">
    <location>
        <begin position="359"/>
        <end position="425"/>
    </location>
</feature>
<dbReference type="PANTHER" id="PTHR31566">
    <property type="entry name" value="CYTOCHROME C BIOGENESIS PROTEIN CCS1, CHLOROPLASTIC"/>
    <property type="match status" value="1"/>
</dbReference>
<feature type="transmembrane region" description="Helical" evidence="7">
    <location>
        <begin position="167"/>
        <end position="189"/>
    </location>
</feature>
<dbReference type="Pfam" id="PF05140">
    <property type="entry name" value="ResB"/>
    <property type="match status" value="2"/>
</dbReference>
<sequence>MIERKKKPYWQIIKILSNLQLSISMLLIIAGISILGTIIEQDKTIEFYKINYPINENSMNFFSWKFIKILGLDHIFQTWWFISLLIFFSSSLIICTLSRQLPILKISRNLKIYKKFNLINQSKIYKDIKKNILSNYIISLNKKNYSVFQSKNQIYAYKGILGRLAPIIVHVSMLFILTGASIGFLNGFVAQEMVPRGEFFHIQNLIGSGAFSKIPQNLIYKLNDFWIDYNVDNSVNQFYSNITIYDNKMNIKAHNIVKVNQPLKYEDIVIYQTDWNITGLRLNLNNQTLQIPLKSIITNSKEKIWIGSIPISTQITSRINFVINTLDNRIYLYNDNQELIRVLNKNETFNLGNKKIRIMEILTSSGLQIKRDPGIPIVYLGFLALMISSLISYISFNQIWLSKEKNLILSTGDTNRSVLEFENDFVELIKTAILIKSPSQI</sequence>
<proteinExistence type="inferred from homology"/>
<comment type="subcellular location">
    <subcellularLocation>
        <location evidence="1">Membrane</location>
        <topology evidence="1">Multi-pass membrane protein</topology>
    </subcellularLocation>
    <subcellularLocation>
        <location evidence="6">Plastid</location>
        <location evidence="6">Chloroplast thylakoid membrane</location>
        <topology evidence="6">Multi-pass membrane protein</topology>
    </subcellularLocation>
</comment>